<dbReference type="EMBL" id="BSST01000001">
    <property type="protein sequence ID" value="GLX77327.1"/>
    <property type="molecule type" value="Genomic_DNA"/>
</dbReference>
<organism evidence="2 3">
    <name type="scientific">Thalassotalea insulae</name>
    <dbReference type="NCBI Taxonomy" id="2056778"/>
    <lineage>
        <taxon>Bacteria</taxon>
        <taxon>Pseudomonadati</taxon>
        <taxon>Pseudomonadota</taxon>
        <taxon>Gammaproteobacteria</taxon>
        <taxon>Alteromonadales</taxon>
        <taxon>Colwelliaceae</taxon>
        <taxon>Thalassotalea</taxon>
    </lineage>
</organism>
<reference evidence="2 3" key="1">
    <citation type="submission" date="2023-03" db="EMBL/GenBank/DDBJ databases">
        <title>Draft genome sequence of Thalassotalea insulae KCTC 62186T.</title>
        <authorList>
            <person name="Sawabe T."/>
        </authorList>
    </citation>
    <scope>NUCLEOTIDE SEQUENCE [LARGE SCALE GENOMIC DNA]</scope>
    <source>
        <strain evidence="2 3">KCTC 62186</strain>
    </source>
</reference>
<feature type="transmembrane region" description="Helical" evidence="1">
    <location>
        <begin position="75"/>
        <end position="93"/>
    </location>
</feature>
<feature type="transmembrane region" description="Helical" evidence="1">
    <location>
        <begin position="105"/>
        <end position="125"/>
    </location>
</feature>
<sequence>MLVALIAVGTAIAHMSCIFLGPQCYAAQMAPPEIVQSAENGTLLAPLSTAFISLLFIIVGLYSLSSARVIRRLPLLSLAVYVISTLCIVRGLATIPSSFIYPELVSIFSTIAGAIWFLTGVMFILGHNFIRQANR</sequence>
<evidence type="ECO:0000256" key="1">
    <source>
        <dbReference type="SAM" id="Phobius"/>
    </source>
</evidence>
<keyword evidence="1" id="KW-0812">Transmembrane</keyword>
<name>A0ABQ6GRT2_9GAMM</name>
<dbReference type="Proteomes" id="UP001157186">
    <property type="component" value="Unassembled WGS sequence"/>
</dbReference>
<evidence type="ECO:0008006" key="4">
    <source>
        <dbReference type="Google" id="ProtNLM"/>
    </source>
</evidence>
<keyword evidence="1" id="KW-0472">Membrane</keyword>
<gene>
    <name evidence="2" type="ORF">tinsulaeT_06670</name>
</gene>
<feature type="transmembrane region" description="Helical" evidence="1">
    <location>
        <begin position="42"/>
        <end position="63"/>
    </location>
</feature>
<evidence type="ECO:0000313" key="3">
    <source>
        <dbReference type="Proteomes" id="UP001157186"/>
    </source>
</evidence>
<proteinExistence type="predicted"/>
<keyword evidence="1" id="KW-1133">Transmembrane helix</keyword>
<evidence type="ECO:0000313" key="2">
    <source>
        <dbReference type="EMBL" id="GLX77327.1"/>
    </source>
</evidence>
<comment type="caution">
    <text evidence="2">The sequence shown here is derived from an EMBL/GenBank/DDBJ whole genome shotgun (WGS) entry which is preliminary data.</text>
</comment>
<protein>
    <recommendedName>
        <fullName evidence="4">DUF998 domain-containing protein</fullName>
    </recommendedName>
</protein>
<accession>A0ABQ6GRT2</accession>
<keyword evidence="3" id="KW-1185">Reference proteome</keyword>